<dbReference type="Pfam" id="PF00171">
    <property type="entry name" value="Aldedh"/>
    <property type="match status" value="1"/>
</dbReference>
<accession>A0A2P4X1A1</accession>
<keyword evidence="3" id="KW-1185">Reference proteome</keyword>
<dbReference type="Proteomes" id="UP000237271">
    <property type="component" value="Unassembled WGS sequence"/>
</dbReference>
<feature type="domain" description="Aldehyde dehydrogenase" evidence="1">
    <location>
        <begin position="47"/>
        <end position="211"/>
    </location>
</feature>
<reference evidence="2 3" key="1">
    <citation type="journal article" date="2017" name="Genome Biol. Evol.">
        <title>Phytophthora megakarya and P. palmivora, closely related causal agents of cacao black pod rot, underwent increases in genome sizes and gene numbers by different mechanisms.</title>
        <authorList>
            <person name="Ali S.S."/>
            <person name="Shao J."/>
            <person name="Lary D.J."/>
            <person name="Kronmiller B."/>
            <person name="Shen D."/>
            <person name="Strem M.D."/>
            <person name="Amoako-Attah I."/>
            <person name="Akrofi A.Y."/>
            <person name="Begoude B.A."/>
            <person name="Ten Hoopen G.M."/>
            <person name="Coulibaly K."/>
            <person name="Kebe B.I."/>
            <person name="Melnick R.L."/>
            <person name="Guiltinan M.J."/>
            <person name="Tyler B.M."/>
            <person name="Meinhardt L.W."/>
            <person name="Bailey B.A."/>
        </authorList>
    </citation>
    <scope>NUCLEOTIDE SEQUENCE [LARGE SCALE GENOMIC DNA]</scope>
    <source>
        <strain evidence="3">sbr112.9</strain>
    </source>
</reference>
<dbReference type="InterPro" id="IPR016161">
    <property type="entry name" value="Ald_DH/histidinol_DH"/>
</dbReference>
<organism evidence="2 3">
    <name type="scientific">Phytophthora palmivora</name>
    <dbReference type="NCBI Taxonomy" id="4796"/>
    <lineage>
        <taxon>Eukaryota</taxon>
        <taxon>Sar</taxon>
        <taxon>Stramenopiles</taxon>
        <taxon>Oomycota</taxon>
        <taxon>Peronosporomycetes</taxon>
        <taxon>Peronosporales</taxon>
        <taxon>Peronosporaceae</taxon>
        <taxon>Phytophthora</taxon>
    </lineage>
</organism>
<evidence type="ECO:0000313" key="3">
    <source>
        <dbReference type="Proteomes" id="UP000237271"/>
    </source>
</evidence>
<evidence type="ECO:0000313" key="2">
    <source>
        <dbReference type="EMBL" id="POM59326.1"/>
    </source>
</evidence>
<dbReference type="EMBL" id="NCKW01017215">
    <property type="protein sequence ID" value="POM59326.1"/>
    <property type="molecule type" value="Genomic_DNA"/>
</dbReference>
<dbReference type="PANTHER" id="PTHR11699">
    <property type="entry name" value="ALDEHYDE DEHYDROGENASE-RELATED"/>
    <property type="match status" value="1"/>
</dbReference>
<evidence type="ECO:0000259" key="1">
    <source>
        <dbReference type="Pfam" id="PF00171"/>
    </source>
</evidence>
<proteinExistence type="predicted"/>
<feature type="non-terminal residue" evidence="2">
    <location>
        <position position="211"/>
    </location>
</feature>
<dbReference type="InterPro" id="IPR016162">
    <property type="entry name" value="Ald_DH_N"/>
</dbReference>
<dbReference type="Gene3D" id="3.40.605.10">
    <property type="entry name" value="Aldehyde Dehydrogenase, Chain A, domain 1"/>
    <property type="match status" value="1"/>
</dbReference>
<gene>
    <name evidence="2" type="ORF">PHPALM_31956</name>
</gene>
<dbReference type="GO" id="GO:0016491">
    <property type="term" value="F:oxidoreductase activity"/>
    <property type="evidence" value="ECO:0007669"/>
    <property type="project" value="InterPro"/>
</dbReference>
<protein>
    <submittedName>
        <fullName evidence="2">Aldehyde dehydrogenase</fullName>
    </submittedName>
</protein>
<dbReference type="AlphaFoldDB" id="A0A2P4X1A1"/>
<dbReference type="InterPro" id="IPR015590">
    <property type="entry name" value="Aldehyde_DH_dom"/>
</dbReference>
<sequence>MWRAVVRSSHRFPRPWARSVSSAAFSRTEYGLFIDGAFVSASGSGEDARLAVENPATTERLAYVANATAADVNRAVTSGQQAFETGIWSQASVADRANTLNDIAKALRKRIQEFAEKESLQTGRPIREMRAQLTRIPEWFEYFAALARTSEGSVPPFSGPYVNYVQRRPLGTVGLITPWNHPLLIAVKKLAPALAAGNSVVVKPSELAPLT</sequence>
<dbReference type="SUPFAM" id="SSF53720">
    <property type="entry name" value="ALDH-like"/>
    <property type="match status" value="1"/>
</dbReference>
<name>A0A2P4X1A1_9STRA</name>
<dbReference type="OrthoDB" id="310895at2759"/>
<comment type="caution">
    <text evidence="2">The sequence shown here is derived from an EMBL/GenBank/DDBJ whole genome shotgun (WGS) entry which is preliminary data.</text>
</comment>